<keyword evidence="1" id="KW-0732">Signal</keyword>
<evidence type="ECO:0000313" key="2">
    <source>
        <dbReference type="EMBL" id="MFD0796953.1"/>
    </source>
</evidence>
<sequence>MFTKTYPFLTVLFVMLFLYKSNAQADCVLGVGVVNDSVLTAVFQLNPQQSEKLASFSAELKYRNEILDNTLANIRKRHPQSTVQELSDLAKEYNVMMDSIHSVQTMIEKRLLTLFNQKQYTLYRNLCLEASRSPFLVTPSVYRDTTVVKKRTSFLDNLDDKN</sequence>
<accession>A0ABW3B0Z4</accession>
<name>A0ABW3B0Z4_9FLAO</name>
<organism evidence="2 3">
    <name type="scientific">Maribacter chungangensis</name>
    <dbReference type="NCBI Taxonomy" id="1069117"/>
    <lineage>
        <taxon>Bacteria</taxon>
        <taxon>Pseudomonadati</taxon>
        <taxon>Bacteroidota</taxon>
        <taxon>Flavobacteriia</taxon>
        <taxon>Flavobacteriales</taxon>
        <taxon>Flavobacteriaceae</taxon>
        <taxon>Maribacter</taxon>
    </lineage>
</organism>
<keyword evidence="3" id="KW-1185">Reference proteome</keyword>
<gene>
    <name evidence="2" type="ORF">ACFQZJ_05745</name>
</gene>
<dbReference type="EMBL" id="JBHTHY010000003">
    <property type="protein sequence ID" value="MFD0796953.1"/>
    <property type="molecule type" value="Genomic_DNA"/>
</dbReference>
<evidence type="ECO:0000313" key="3">
    <source>
        <dbReference type="Proteomes" id="UP001597012"/>
    </source>
</evidence>
<dbReference type="RefSeq" id="WP_379932940.1">
    <property type="nucleotide sequence ID" value="NZ_JBHTHY010000003.1"/>
</dbReference>
<dbReference type="Proteomes" id="UP001597012">
    <property type="component" value="Unassembled WGS sequence"/>
</dbReference>
<proteinExistence type="predicted"/>
<comment type="caution">
    <text evidence="2">The sequence shown here is derived from an EMBL/GenBank/DDBJ whole genome shotgun (WGS) entry which is preliminary data.</text>
</comment>
<evidence type="ECO:0000256" key="1">
    <source>
        <dbReference type="SAM" id="SignalP"/>
    </source>
</evidence>
<feature type="signal peptide" evidence="1">
    <location>
        <begin position="1"/>
        <end position="25"/>
    </location>
</feature>
<reference evidence="3" key="1">
    <citation type="journal article" date="2019" name="Int. J. Syst. Evol. Microbiol.">
        <title>The Global Catalogue of Microorganisms (GCM) 10K type strain sequencing project: providing services to taxonomists for standard genome sequencing and annotation.</title>
        <authorList>
            <consortium name="The Broad Institute Genomics Platform"/>
            <consortium name="The Broad Institute Genome Sequencing Center for Infectious Disease"/>
            <person name="Wu L."/>
            <person name="Ma J."/>
        </authorList>
    </citation>
    <scope>NUCLEOTIDE SEQUENCE [LARGE SCALE GENOMIC DNA]</scope>
    <source>
        <strain evidence="3">CCUG 61948</strain>
    </source>
</reference>
<protein>
    <recommendedName>
        <fullName evidence="4">Periplasmic heavy metal sensor</fullName>
    </recommendedName>
</protein>
<evidence type="ECO:0008006" key="4">
    <source>
        <dbReference type="Google" id="ProtNLM"/>
    </source>
</evidence>
<feature type="chain" id="PRO_5047069116" description="Periplasmic heavy metal sensor" evidence="1">
    <location>
        <begin position="26"/>
        <end position="162"/>
    </location>
</feature>